<accession>A0A4P6Q5A1</accession>
<gene>
    <name evidence="1" type="ORF">EKD16_18480</name>
</gene>
<protein>
    <recommendedName>
        <fullName evidence="3">Transposase IS4-like domain-containing protein</fullName>
    </recommendedName>
</protein>
<dbReference type="RefSeq" id="WP_207391340.1">
    <property type="nucleotide sequence ID" value="NZ_CP036455.1"/>
</dbReference>
<reference evidence="1 2" key="1">
    <citation type="submission" date="2019-02" db="EMBL/GenBank/DDBJ databases">
        <authorList>
            <person name="Khodamoradi S."/>
            <person name="Hahnke R.L."/>
            <person name="Kaempfer P."/>
            <person name="Schumann P."/>
            <person name="Rohde M."/>
            <person name="Steinert M."/>
            <person name="Luzhetskyy A."/>
            <person name="Wink J."/>
            <person name="Ruckert C."/>
        </authorList>
    </citation>
    <scope>NUCLEOTIDE SEQUENCE [LARGE SCALE GENOMIC DNA]</scope>
    <source>
        <strain evidence="1 2">M2</strain>
    </source>
</reference>
<evidence type="ECO:0008006" key="3">
    <source>
        <dbReference type="Google" id="ProtNLM"/>
    </source>
</evidence>
<dbReference type="Proteomes" id="UP000292235">
    <property type="component" value="Chromosome"/>
</dbReference>
<evidence type="ECO:0000313" key="1">
    <source>
        <dbReference type="EMBL" id="QBI55460.1"/>
    </source>
</evidence>
<sequence length="58" mass="6201">MADETSEIAAVQDLLGPIDIGGAVVTADALHTQRATARYLTEQRGADYTLTVKRNQLA</sequence>
<dbReference type="KEGG" id="strr:EKD16_18480"/>
<dbReference type="EMBL" id="CP036455">
    <property type="protein sequence ID" value="QBI55460.1"/>
    <property type="molecule type" value="Genomic_DNA"/>
</dbReference>
<organism evidence="1 2">
    <name type="scientific">Streptomonospora litoralis</name>
    <dbReference type="NCBI Taxonomy" id="2498135"/>
    <lineage>
        <taxon>Bacteria</taxon>
        <taxon>Bacillati</taxon>
        <taxon>Actinomycetota</taxon>
        <taxon>Actinomycetes</taxon>
        <taxon>Streptosporangiales</taxon>
        <taxon>Nocardiopsidaceae</taxon>
        <taxon>Streptomonospora</taxon>
    </lineage>
</organism>
<evidence type="ECO:0000313" key="2">
    <source>
        <dbReference type="Proteomes" id="UP000292235"/>
    </source>
</evidence>
<keyword evidence="2" id="KW-1185">Reference proteome</keyword>
<name>A0A4P6Q5A1_9ACTN</name>
<dbReference type="AlphaFoldDB" id="A0A4P6Q5A1"/>
<proteinExistence type="predicted"/>